<dbReference type="PANTHER" id="PTHR36451">
    <property type="entry name" value="PAPS-DEPENDENT SULFOTRANSFERASE STF3"/>
    <property type="match status" value="1"/>
</dbReference>
<protein>
    <submittedName>
        <fullName evidence="1">Sulfotransferase</fullName>
    </submittedName>
</protein>
<dbReference type="InterPro" id="IPR052736">
    <property type="entry name" value="Stf3_sulfotransferase"/>
</dbReference>
<evidence type="ECO:0000313" key="1">
    <source>
        <dbReference type="EMBL" id="NKY51309.1"/>
    </source>
</evidence>
<dbReference type="Gene3D" id="3.40.50.300">
    <property type="entry name" value="P-loop containing nucleotide triphosphate hydrolases"/>
    <property type="match status" value="1"/>
</dbReference>
<dbReference type="Pfam" id="PF13469">
    <property type="entry name" value="Sulfotransfer_3"/>
    <property type="match status" value="1"/>
</dbReference>
<gene>
    <name evidence="1" type="ORF">HGA08_13880</name>
</gene>
<organism evidence="1 2">
    <name type="scientific">Nocardia vermiculata</name>
    <dbReference type="NCBI Taxonomy" id="257274"/>
    <lineage>
        <taxon>Bacteria</taxon>
        <taxon>Bacillati</taxon>
        <taxon>Actinomycetota</taxon>
        <taxon>Actinomycetes</taxon>
        <taxon>Mycobacteriales</taxon>
        <taxon>Nocardiaceae</taxon>
        <taxon>Nocardia</taxon>
    </lineage>
</organism>
<dbReference type="EMBL" id="JAAXOP010000006">
    <property type="protein sequence ID" value="NKY51309.1"/>
    <property type="molecule type" value="Genomic_DNA"/>
</dbReference>
<dbReference type="Proteomes" id="UP000565711">
    <property type="component" value="Unassembled WGS sequence"/>
</dbReference>
<dbReference type="SUPFAM" id="SSF52540">
    <property type="entry name" value="P-loop containing nucleoside triphosphate hydrolases"/>
    <property type="match status" value="1"/>
</dbReference>
<dbReference type="AlphaFoldDB" id="A0A846Y3U2"/>
<comment type="caution">
    <text evidence="1">The sequence shown here is derived from an EMBL/GenBank/DDBJ whole genome shotgun (WGS) entry which is preliminary data.</text>
</comment>
<reference evidence="1 2" key="1">
    <citation type="submission" date="2020-04" db="EMBL/GenBank/DDBJ databases">
        <title>MicrobeNet Type strains.</title>
        <authorList>
            <person name="Nicholson A.C."/>
        </authorList>
    </citation>
    <scope>NUCLEOTIDE SEQUENCE [LARGE SCALE GENOMIC DNA]</scope>
    <source>
        <strain evidence="1 2">JCM 12354</strain>
    </source>
</reference>
<dbReference type="InterPro" id="IPR027417">
    <property type="entry name" value="P-loop_NTPase"/>
</dbReference>
<sequence length="390" mass="43805">MTTLGTVDDLHETASARTGLDDFGDPAYREAMQVLMDSYVHDAGLTEAGTVRTRAMLETVLETRLRLRQAYTRRPKAADLAIRRPIFVTGLPRTGTTALHRLLCLDPAHQGLEHWLTEAPQPRPPKSAWAGHPDHRRMQEALEVLHEANPTMRGMHFMSADMVEECWRAERLSMRSIAFQNTAHLPGYSEWLAARDMAPAYEAHRDMLRIIGLNDRDRRWVLKSPSHLFGLDALMATYPDALVIATHRHPRTIVASVSSLNRNASAGTSTLFTADVVGRDCLDLWARGAQAFLEARQRYDSAQFIDVHYEDFVADAPGIVEAIYQQFDLPLSQDVRDAVAASHEQSKAGERRPVHHYSLSDFGLTESEVDARFTDYVNEHLGPRAHPRAG</sequence>
<proteinExistence type="predicted"/>
<dbReference type="PANTHER" id="PTHR36451:SF1">
    <property type="entry name" value="OMEGA-HYDROXY-BETA-DIHYDROMENAQUINONE-9 SULFOTRANSFERASE STF3"/>
    <property type="match status" value="1"/>
</dbReference>
<dbReference type="GO" id="GO:0016740">
    <property type="term" value="F:transferase activity"/>
    <property type="evidence" value="ECO:0007669"/>
    <property type="project" value="UniProtKB-KW"/>
</dbReference>
<evidence type="ECO:0000313" key="2">
    <source>
        <dbReference type="Proteomes" id="UP000565711"/>
    </source>
</evidence>
<dbReference type="RefSeq" id="WP_067872478.1">
    <property type="nucleotide sequence ID" value="NZ_JAAXOP010000006.1"/>
</dbReference>
<name>A0A846Y3U2_9NOCA</name>
<keyword evidence="1" id="KW-0808">Transferase</keyword>
<keyword evidence="2" id="KW-1185">Reference proteome</keyword>
<accession>A0A846Y3U2</accession>